<sequence length="199" mass="22984">MQCSAHLSRVSETNTTRLAQELNGTDASSDAVESNSKKRIDLNPSKLTHTIHHELSSCPTSPTAAKTCPNKKRRRRRRTCPTSSSTIPRRTSSSTRISKSSRTITRRICVRWRTMVRARRPRSKGPRKAPRPRSKVPRARKRKRTRRRNMALERIRVTASPSDGIANFGRRRRSRWIRQERKPAEVKCKPHVLIHVLKL</sequence>
<feature type="region of interest" description="Disordered" evidence="1">
    <location>
        <begin position="53"/>
        <end position="102"/>
    </location>
</feature>
<evidence type="ECO:0000256" key="1">
    <source>
        <dbReference type="SAM" id="MobiDB-lite"/>
    </source>
</evidence>
<keyword evidence="3" id="KW-1185">Reference proteome</keyword>
<protein>
    <submittedName>
        <fullName evidence="2">Uncharacterized protein</fullName>
    </submittedName>
</protein>
<dbReference type="Proteomes" id="UP000193411">
    <property type="component" value="Unassembled WGS sequence"/>
</dbReference>
<reference evidence="2 3" key="1">
    <citation type="submission" date="2016-07" db="EMBL/GenBank/DDBJ databases">
        <title>Pervasive Adenine N6-methylation of Active Genes in Fungi.</title>
        <authorList>
            <consortium name="DOE Joint Genome Institute"/>
            <person name="Mondo S.J."/>
            <person name="Dannebaum R.O."/>
            <person name="Kuo R.C."/>
            <person name="Labutti K."/>
            <person name="Haridas S."/>
            <person name="Kuo A."/>
            <person name="Salamov A."/>
            <person name="Ahrendt S.R."/>
            <person name="Lipzen A."/>
            <person name="Sullivan W."/>
            <person name="Andreopoulos W.B."/>
            <person name="Clum A."/>
            <person name="Lindquist E."/>
            <person name="Daum C."/>
            <person name="Ramamoorthy G.K."/>
            <person name="Gryganskyi A."/>
            <person name="Culley D."/>
            <person name="Magnuson J.K."/>
            <person name="James T.Y."/>
            <person name="O'Malley M.A."/>
            <person name="Stajich J.E."/>
            <person name="Spatafora J.W."/>
            <person name="Visel A."/>
            <person name="Grigoriev I.V."/>
        </authorList>
    </citation>
    <scope>NUCLEOTIDE SEQUENCE [LARGE SCALE GENOMIC DNA]</scope>
    <source>
        <strain evidence="2 3">PL171</strain>
    </source>
</reference>
<dbReference type="EMBL" id="MCFL01000012">
    <property type="protein sequence ID" value="ORZ37553.1"/>
    <property type="molecule type" value="Genomic_DNA"/>
</dbReference>
<dbReference type="AlphaFoldDB" id="A0A1Y2HV29"/>
<feature type="region of interest" description="Disordered" evidence="1">
    <location>
        <begin position="117"/>
        <end position="148"/>
    </location>
</feature>
<proteinExistence type="predicted"/>
<name>A0A1Y2HV29_9FUNG</name>
<evidence type="ECO:0000313" key="3">
    <source>
        <dbReference type="Proteomes" id="UP000193411"/>
    </source>
</evidence>
<organism evidence="2 3">
    <name type="scientific">Catenaria anguillulae PL171</name>
    <dbReference type="NCBI Taxonomy" id="765915"/>
    <lineage>
        <taxon>Eukaryota</taxon>
        <taxon>Fungi</taxon>
        <taxon>Fungi incertae sedis</taxon>
        <taxon>Blastocladiomycota</taxon>
        <taxon>Blastocladiomycetes</taxon>
        <taxon>Blastocladiales</taxon>
        <taxon>Catenariaceae</taxon>
        <taxon>Catenaria</taxon>
    </lineage>
</organism>
<comment type="caution">
    <text evidence="2">The sequence shown here is derived from an EMBL/GenBank/DDBJ whole genome shotgun (WGS) entry which is preliminary data.</text>
</comment>
<feature type="compositionally biased region" description="Low complexity" evidence="1">
    <location>
        <begin position="80"/>
        <end position="102"/>
    </location>
</feature>
<evidence type="ECO:0000313" key="2">
    <source>
        <dbReference type="EMBL" id="ORZ37553.1"/>
    </source>
</evidence>
<gene>
    <name evidence="2" type="ORF">BCR44DRAFT_1035342</name>
</gene>
<accession>A0A1Y2HV29</accession>
<feature type="compositionally biased region" description="Basic residues" evidence="1">
    <location>
        <begin position="69"/>
        <end position="79"/>
    </location>
</feature>